<name>A0ABU4RWH5_9GAMM</name>
<feature type="region of interest" description="Disordered" evidence="1">
    <location>
        <begin position="534"/>
        <end position="557"/>
    </location>
</feature>
<evidence type="ECO:0000256" key="1">
    <source>
        <dbReference type="SAM" id="MobiDB-lite"/>
    </source>
</evidence>
<evidence type="ECO:0000256" key="2">
    <source>
        <dbReference type="SAM" id="SignalP"/>
    </source>
</evidence>
<feature type="chain" id="PRO_5046198540" description="Cell surface protein" evidence="2">
    <location>
        <begin position="24"/>
        <end position="557"/>
    </location>
</feature>
<evidence type="ECO:0008006" key="5">
    <source>
        <dbReference type="Google" id="ProtNLM"/>
    </source>
</evidence>
<dbReference type="EMBL" id="JAXAFO010000010">
    <property type="protein sequence ID" value="MDX6849235.1"/>
    <property type="molecule type" value="Genomic_DNA"/>
</dbReference>
<dbReference type="RefSeq" id="WP_302721473.1">
    <property type="nucleotide sequence ID" value="NZ_JAULRU010000319.1"/>
</dbReference>
<protein>
    <recommendedName>
        <fullName evidence="5">Cell surface protein</fullName>
    </recommendedName>
</protein>
<keyword evidence="2" id="KW-0732">Signal</keyword>
<organism evidence="3 4">
    <name type="scientific">Gilvimarinus gilvus</name>
    <dbReference type="NCBI Taxonomy" id="3058038"/>
    <lineage>
        <taxon>Bacteria</taxon>
        <taxon>Pseudomonadati</taxon>
        <taxon>Pseudomonadota</taxon>
        <taxon>Gammaproteobacteria</taxon>
        <taxon>Cellvibrionales</taxon>
        <taxon>Cellvibrionaceae</taxon>
        <taxon>Gilvimarinus</taxon>
    </lineage>
</organism>
<keyword evidence="4" id="KW-1185">Reference proteome</keyword>
<gene>
    <name evidence="3" type="ORF">SCD92_07675</name>
</gene>
<sequence>MKKKLLPLAMLAGLAGAAGTAQAVHINNDGLGEVLIYPYYSIEGGQNTYISVVNTTEYYKAVKVRFIEAENSQEVLDFNLYLSPEDVWTGAVVPEGDGAKIITRDNSCTVPHISRPTADNPTAVDGEAFRDLQYADDGGSTGLARTNEGYVELIEMAVVAEDGTGFGTAEGNALAADILHDPSGMPADCAAVVGRWVTSGASFETGDIVDGTGVVSDTGTGTFNTNPNAPSMLVGTDADGTLGGLYGYGVLINPMEGTNATYSARALDAFYDAGAFYAPNHTNPGTLEPSLQNSQVTANILDGVTPVSFVTTDGLDAVSALFMHDTISNDFVLDEIIQAETDWVIAMPTKRRYVFDLQDADDAGTPWNDTLVRPPFTTEWTSNACETIELEMWDREEAVTQLTGGVDFSPRPVGGPTSDDLTLCTEVSVMGFGEGSAVDASDRVFYGINAEVDHENGWARMDFTLDADGDARYLLDAAQTQAIIGLPVTGFAVQKYTAAGVDGLSGSGAFYAGVIDHKSTRLIVGYDPANGADDGEVADGLPADPGHDGYGIDSSAP</sequence>
<accession>A0ABU4RWH5</accession>
<evidence type="ECO:0000313" key="4">
    <source>
        <dbReference type="Proteomes" id="UP001273505"/>
    </source>
</evidence>
<evidence type="ECO:0000313" key="3">
    <source>
        <dbReference type="EMBL" id="MDX6849235.1"/>
    </source>
</evidence>
<comment type="caution">
    <text evidence="3">The sequence shown here is derived from an EMBL/GenBank/DDBJ whole genome shotgun (WGS) entry which is preliminary data.</text>
</comment>
<dbReference type="Proteomes" id="UP001273505">
    <property type="component" value="Unassembled WGS sequence"/>
</dbReference>
<feature type="signal peptide" evidence="2">
    <location>
        <begin position="1"/>
        <end position="23"/>
    </location>
</feature>
<proteinExistence type="predicted"/>
<reference evidence="3 4" key="1">
    <citation type="submission" date="2023-11" db="EMBL/GenBank/DDBJ databases">
        <title>Gilvimarinus fulvus sp. nov., isolated from the surface of Kelp.</title>
        <authorList>
            <person name="Sun Y.Y."/>
            <person name="Gong Y."/>
            <person name="Du Z.J."/>
        </authorList>
    </citation>
    <scope>NUCLEOTIDE SEQUENCE [LARGE SCALE GENOMIC DNA]</scope>
    <source>
        <strain evidence="3 4">SDUM040013</strain>
    </source>
</reference>